<evidence type="ECO:0000256" key="1">
    <source>
        <dbReference type="SAM" id="Phobius"/>
    </source>
</evidence>
<dbReference type="EMBL" id="BANB01000240">
    <property type="protein sequence ID" value="GAN77135.1"/>
    <property type="molecule type" value="Genomic_DNA"/>
</dbReference>
<dbReference type="AlphaFoldDB" id="A0A0D6P5W6"/>
<evidence type="ECO:0000313" key="3">
    <source>
        <dbReference type="Proteomes" id="UP000032680"/>
    </source>
</evidence>
<feature type="transmembrane region" description="Helical" evidence="1">
    <location>
        <begin position="42"/>
        <end position="61"/>
    </location>
</feature>
<keyword evidence="1" id="KW-1133">Transmembrane helix</keyword>
<comment type="caution">
    <text evidence="2">The sequence shown here is derived from an EMBL/GenBank/DDBJ whole genome shotgun (WGS) entry which is preliminary data.</text>
</comment>
<gene>
    <name evidence="2" type="ORF">Asru_0240_14</name>
</gene>
<dbReference type="OrthoDB" id="7283099at2"/>
<accession>A0A0D6P5W6</accession>
<proteinExistence type="predicted"/>
<reference evidence="2 3" key="1">
    <citation type="submission" date="2012-11" db="EMBL/GenBank/DDBJ databases">
        <title>Whole genome sequence of Acidisphaera rubrifaciens HS-AP3.</title>
        <authorList>
            <person name="Azuma Y."/>
            <person name="Higashiura N."/>
            <person name="Hirakawa H."/>
            <person name="Matsushita K."/>
        </authorList>
    </citation>
    <scope>NUCLEOTIDE SEQUENCE [LARGE SCALE GENOMIC DNA]</scope>
    <source>
        <strain evidence="2 3">HS-AP3</strain>
    </source>
</reference>
<evidence type="ECO:0000313" key="2">
    <source>
        <dbReference type="EMBL" id="GAN77135.1"/>
    </source>
</evidence>
<keyword evidence="1" id="KW-0812">Transmembrane</keyword>
<feature type="transmembrane region" description="Helical" evidence="1">
    <location>
        <begin position="17"/>
        <end position="36"/>
    </location>
</feature>
<keyword evidence="3" id="KW-1185">Reference proteome</keyword>
<dbReference type="Proteomes" id="UP000032680">
    <property type="component" value="Unassembled WGS sequence"/>
</dbReference>
<keyword evidence="1" id="KW-0472">Membrane</keyword>
<organism evidence="2 3">
    <name type="scientific">Acidisphaera rubrifaciens HS-AP3</name>
    <dbReference type="NCBI Taxonomy" id="1231350"/>
    <lineage>
        <taxon>Bacteria</taxon>
        <taxon>Pseudomonadati</taxon>
        <taxon>Pseudomonadota</taxon>
        <taxon>Alphaproteobacteria</taxon>
        <taxon>Acetobacterales</taxon>
        <taxon>Acetobacteraceae</taxon>
        <taxon>Acidisphaera</taxon>
    </lineage>
</organism>
<sequence length="66" mass="6347">MSALANAPAGKLKRARASLIGGIAVGICVAVLWALIAREAGAGAVVAALGLPAGAAVGAWIRIADL</sequence>
<name>A0A0D6P5W6_9PROT</name>
<protein>
    <submittedName>
        <fullName evidence="2">Uncharacterized protein</fullName>
    </submittedName>
</protein>
<dbReference type="RefSeq" id="WP_048861116.1">
    <property type="nucleotide sequence ID" value="NZ_BANB01000240.1"/>
</dbReference>